<evidence type="ECO:0000313" key="1">
    <source>
        <dbReference type="EMBL" id="KAJ8934721.1"/>
    </source>
</evidence>
<comment type="caution">
    <text evidence="1">The sequence shown here is derived from an EMBL/GenBank/DDBJ whole genome shotgun (WGS) entry which is preliminary data.</text>
</comment>
<keyword evidence="2" id="KW-1185">Reference proteome</keyword>
<protein>
    <recommendedName>
        <fullName evidence="3">Ig-like domain-containing protein</fullName>
    </recommendedName>
</protein>
<dbReference type="Proteomes" id="UP001162162">
    <property type="component" value="Unassembled WGS sequence"/>
</dbReference>
<sequence>MPLYIPESKIHSDIPLKVLHFRKDFLPFKCYNSIWSAALLRFAFLQYSLIPPIALAIVKEAFRFTLKSLRFLLFKYAEDNNIRHQFPVDSKLAGRDFTRGFMRRNRLSLRVPRKTSVARAMGFNRLQLLQYFDNLGAALRSTSLAPTKSTIWMKLGCKLAQTNSLLHVAPTGKKEVAKTVAAEQGQTVTAVCAMNAVGNYIPPYFIYARKEKKIANCFVVAQLGSYYDAAVDAWDVSNPGQTFDIYSVAATFKVALRKLEPLQLQFKVSKQQAYLRSTHIFVEADFLPSEVLIKAPGTRFHQCYR</sequence>
<proteinExistence type="predicted"/>
<reference evidence="1" key="1">
    <citation type="journal article" date="2023" name="Insect Mol. Biol.">
        <title>Genome sequencing provides insights into the evolution of gene families encoding plant cell wall-degrading enzymes in longhorned beetles.</title>
        <authorList>
            <person name="Shin N.R."/>
            <person name="Okamura Y."/>
            <person name="Kirsch R."/>
            <person name="Pauchet Y."/>
        </authorList>
    </citation>
    <scope>NUCLEOTIDE SEQUENCE</scope>
    <source>
        <strain evidence="1">AMC_N1</strain>
    </source>
</reference>
<dbReference type="EMBL" id="JAPWTK010000995">
    <property type="protein sequence ID" value="KAJ8934721.1"/>
    <property type="molecule type" value="Genomic_DNA"/>
</dbReference>
<dbReference type="AlphaFoldDB" id="A0AAV8X8G2"/>
<organism evidence="1 2">
    <name type="scientific">Aromia moschata</name>
    <dbReference type="NCBI Taxonomy" id="1265417"/>
    <lineage>
        <taxon>Eukaryota</taxon>
        <taxon>Metazoa</taxon>
        <taxon>Ecdysozoa</taxon>
        <taxon>Arthropoda</taxon>
        <taxon>Hexapoda</taxon>
        <taxon>Insecta</taxon>
        <taxon>Pterygota</taxon>
        <taxon>Neoptera</taxon>
        <taxon>Endopterygota</taxon>
        <taxon>Coleoptera</taxon>
        <taxon>Polyphaga</taxon>
        <taxon>Cucujiformia</taxon>
        <taxon>Chrysomeloidea</taxon>
        <taxon>Cerambycidae</taxon>
        <taxon>Cerambycinae</taxon>
        <taxon>Callichromatini</taxon>
        <taxon>Aromia</taxon>
    </lineage>
</organism>
<evidence type="ECO:0000313" key="2">
    <source>
        <dbReference type="Proteomes" id="UP001162162"/>
    </source>
</evidence>
<gene>
    <name evidence="1" type="ORF">NQ318_012091</name>
</gene>
<name>A0AAV8X8G2_9CUCU</name>
<accession>A0AAV8X8G2</accession>
<evidence type="ECO:0008006" key="3">
    <source>
        <dbReference type="Google" id="ProtNLM"/>
    </source>
</evidence>